<dbReference type="HAMAP" id="MF_00277">
    <property type="entry name" value="PII_uridylyl_transf"/>
    <property type="match status" value="1"/>
</dbReference>
<dbReference type="Pfam" id="PF01966">
    <property type="entry name" value="HD"/>
    <property type="match status" value="1"/>
</dbReference>
<evidence type="ECO:0000256" key="1">
    <source>
        <dbReference type="ARBA" id="ARBA00022679"/>
    </source>
</evidence>
<evidence type="ECO:0000256" key="2">
    <source>
        <dbReference type="ARBA" id="ARBA00022695"/>
    </source>
</evidence>
<dbReference type="PIRSF" id="PIRSF006288">
    <property type="entry name" value="PII_uridyltransf"/>
    <property type="match status" value="1"/>
</dbReference>
<dbReference type="InterPro" id="IPR013546">
    <property type="entry name" value="PII_UdlTrfase/GS_AdlTrfase"/>
</dbReference>
<evidence type="ECO:0000313" key="10">
    <source>
        <dbReference type="Proteomes" id="UP000238701"/>
    </source>
</evidence>
<comment type="catalytic activity">
    <reaction evidence="7">
        <text>[protein-PII]-uridylyl-L-tyrosine + H2O = [protein-PII]-L-tyrosine + UMP + H(+)</text>
        <dbReference type="Rhea" id="RHEA:48600"/>
        <dbReference type="Rhea" id="RHEA-COMP:12147"/>
        <dbReference type="Rhea" id="RHEA-COMP:12148"/>
        <dbReference type="ChEBI" id="CHEBI:15377"/>
        <dbReference type="ChEBI" id="CHEBI:15378"/>
        <dbReference type="ChEBI" id="CHEBI:46858"/>
        <dbReference type="ChEBI" id="CHEBI:57865"/>
        <dbReference type="ChEBI" id="CHEBI:90602"/>
    </reaction>
</comment>
<dbReference type="CDD" id="cd04900">
    <property type="entry name" value="ACT_UUR-like_1"/>
    <property type="match status" value="1"/>
</dbReference>
<feature type="domain" description="ACT" evidence="8">
    <location>
        <begin position="687"/>
        <end position="768"/>
    </location>
</feature>
<dbReference type="EC" id="3.1.4.-" evidence="7"/>
<evidence type="ECO:0000313" key="9">
    <source>
        <dbReference type="EMBL" id="SPF34524.1"/>
    </source>
</evidence>
<accession>A0A2U3K4A7</accession>
<dbReference type="SMART" id="SM00471">
    <property type="entry name" value="HDc"/>
    <property type="match status" value="1"/>
</dbReference>
<comment type="catalytic activity">
    <reaction evidence="7">
        <text>[protein-PII]-L-tyrosine + UTP = [protein-PII]-uridylyl-L-tyrosine + diphosphate</text>
        <dbReference type="Rhea" id="RHEA:13673"/>
        <dbReference type="Rhea" id="RHEA-COMP:12147"/>
        <dbReference type="Rhea" id="RHEA-COMP:12148"/>
        <dbReference type="ChEBI" id="CHEBI:33019"/>
        <dbReference type="ChEBI" id="CHEBI:46398"/>
        <dbReference type="ChEBI" id="CHEBI:46858"/>
        <dbReference type="ChEBI" id="CHEBI:90602"/>
        <dbReference type="EC" id="2.7.7.59"/>
    </reaction>
</comment>
<dbReference type="CDD" id="cd04899">
    <property type="entry name" value="ACT_ACR-UUR-like_2"/>
    <property type="match status" value="1"/>
</dbReference>
<evidence type="ECO:0000256" key="5">
    <source>
        <dbReference type="ARBA" id="ARBA00022842"/>
    </source>
</evidence>
<dbReference type="CDD" id="cd05401">
    <property type="entry name" value="NT_GlnE_GlnD_like"/>
    <property type="match status" value="1"/>
</dbReference>
<dbReference type="NCBIfam" id="TIGR01693">
    <property type="entry name" value="UTase_glnD"/>
    <property type="match status" value="1"/>
</dbReference>
<evidence type="ECO:0000259" key="8">
    <source>
        <dbReference type="PROSITE" id="PS51671"/>
    </source>
</evidence>
<organism evidence="9 10">
    <name type="scientific">Candidatus Sulfotelmatobacter kueseliae</name>
    <dbReference type="NCBI Taxonomy" id="2042962"/>
    <lineage>
        <taxon>Bacteria</taxon>
        <taxon>Pseudomonadati</taxon>
        <taxon>Acidobacteriota</taxon>
        <taxon>Terriglobia</taxon>
        <taxon>Terriglobales</taxon>
        <taxon>Candidatus Korobacteraceae</taxon>
        <taxon>Candidatus Sulfotelmatobacter</taxon>
    </lineage>
</organism>
<feature type="region of interest" description="Uridylyltransferase" evidence="7">
    <location>
        <begin position="1"/>
        <end position="338"/>
    </location>
</feature>
<dbReference type="Pfam" id="PF08335">
    <property type="entry name" value="GlnD_UR_UTase"/>
    <property type="match status" value="1"/>
</dbReference>
<protein>
    <recommendedName>
        <fullName evidence="7">Bifunctional uridylyltransferase/uridylyl-removing enzyme</fullName>
        <shortName evidence="7">UTase/UR</shortName>
    </recommendedName>
    <alternativeName>
        <fullName evidence="7">Bifunctional [protein-PII] modification enzyme</fullName>
    </alternativeName>
    <alternativeName>
        <fullName evidence="7">Bifunctional nitrogen sensor protein</fullName>
    </alternativeName>
    <domain>
        <recommendedName>
            <fullName evidence="7">[Protein-PII] uridylyltransferase</fullName>
            <shortName evidence="7">PII uridylyltransferase</shortName>
            <shortName evidence="7">UTase</shortName>
            <ecNumber evidence="7">2.7.7.59</ecNumber>
        </recommendedName>
    </domain>
    <domain>
        <recommendedName>
            <fullName evidence="7">[Protein-PII]-UMP uridylyl-removing enzyme</fullName>
            <shortName evidence="7">UR</shortName>
            <ecNumber evidence="7">3.1.4.-</ecNumber>
        </recommendedName>
    </domain>
</protein>
<dbReference type="InterPro" id="IPR002912">
    <property type="entry name" value="ACT_dom"/>
</dbReference>
<dbReference type="InterPro" id="IPR045865">
    <property type="entry name" value="ACT-like_dom_sf"/>
</dbReference>
<dbReference type="EC" id="2.7.7.59" evidence="7"/>
<dbReference type="GO" id="GO:0006808">
    <property type="term" value="P:regulation of nitrogen utilization"/>
    <property type="evidence" value="ECO:0007669"/>
    <property type="project" value="UniProtKB-UniRule"/>
</dbReference>
<dbReference type="PANTHER" id="PTHR47320">
    <property type="entry name" value="BIFUNCTIONAL URIDYLYLTRANSFERASE/URIDYLYL-REMOVING ENZYME"/>
    <property type="match status" value="1"/>
</dbReference>
<keyword evidence="6 7" id="KW-0511">Multifunctional enzyme</keyword>
<keyword evidence="2 7" id="KW-0548">Nucleotidyltransferase</keyword>
<dbReference type="GO" id="GO:0008773">
    <property type="term" value="F:[protein-PII] uridylyltransferase activity"/>
    <property type="evidence" value="ECO:0007669"/>
    <property type="project" value="UniProtKB-UniRule"/>
</dbReference>
<keyword evidence="3" id="KW-0677">Repeat</keyword>
<comment type="activity regulation">
    <text evidence="7">Uridylyltransferase (UTase) activity is inhibited by glutamine, while glutamine activates uridylyl-removing (UR) activity.</text>
</comment>
<feature type="domain" description="ACT" evidence="8">
    <location>
        <begin position="799"/>
        <end position="869"/>
    </location>
</feature>
<sequence>MAASSLIGELRTFLSDESARIQRAFEASGDGRAAVGQRTRLIEEILKRLWCDVVVPDGSSLEAPANFALVATGGFGRGWLFPYSDIDLLFLFDDREVEQAFKDPVWRLSQELWDLKLRLSPASRTLAECDRYDVTNTEFTISLLDCRYLAGDCELFRRLHDKVIPRLVMRESKALLQGLAEVTRERHGKYGLTPYHLEPNLKEAPGGLRDYNVASWLGLISAMDKLHDWPDGSSLRAPVRRQLETALDFLMAARCFLHFRHGRDDNTLSWEAQDEAARRQIGVKIGDADAGELSAADWMRIYFGHARSVQRTVAQLLEEIPEAWSALYRQVQSWRARLTTADFSVVDGLIFLQQPSSLQDPEVLLRLFHFMAHHGLRLSATTEYRIEQALSALASTPPRGAELWLYLQETLLQPYAADALRAMHSLRLLTLLLPELKLIDSLVVRDFYHRFTVDEHSFLAIESLHRLKQAQSEWEKRYAQLLGELEDPELLYLALLLHDTGKGVAGANHVEASLEIANRAMDRLDVDPKERAEVQFLIANHLEMSSALRRDIFDYATVAAFTEKIGTPERLKMLCLLTYADIKAVNPEALTPWKAENVWQLYMAAENYLNRSADQRVHASANDDKLARLRSLAPVTGAKFKGFLEGFPQRYLLVHTAEEVMRHMQMADGLGLEPVRVELKRGRHWYDLTLVTKDRPFLFATLAGVLAAWGMNIVKANAFSNAAGTVVDTIHFTDRFRTLELNLSEWERFKRSVTAVLMGEADLQKMLRDRQRAEKGAIAKVKVETKIEFDDSSSSSTTLVQVIAQDRPRLLHRIASCLSDQECNIEIALIDTEGQMAIDTFYLTSAGKKLKSEHCRQVEKALVEELRGE</sequence>
<keyword evidence="1 7" id="KW-0808">Transferase</keyword>
<dbReference type="SUPFAM" id="SSF81301">
    <property type="entry name" value="Nucleotidyltransferase"/>
    <property type="match status" value="1"/>
</dbReference>
<keyword evidence="4 7" id="KW-0378">Hydrolase</keyword>
<dbReference type="PROSITE" id="PS51671">
    <property type="entry name" value="ACT"/>
    <property type="match status" value="2"/>
</dbReference>
<evidence type="ECO:0000256" key="6">
    <source>
        <dbReference type="ARBA" id="ARBA00023268"/>
    </source>
</evidence>
<reference evidence="10" key="1">
    <citation type="submission" date="2018-02" db="EMBL/GenBank/DDBJ databases">
        <authorList>
            <person name="Hausmann B."/>
        </authorList>
    </citation>
    <scope>NUCLEOTIDE SEQUENCE [LARGE SCALE GENOMIC DNA]</scope>
    <source>
        <strain evidence="10">Peat soil MAG SbA1</strain>
    </source>
</reference>
<comment type="caution">
    <text evidence="7">Lacks conserved residue(s) required for the propagation of feature annotation.</text>
</comment>
<dbReference type="InterPro" id="IPR010043">
    <property type="entry name" value="UTase/UR"/>
</dbReference>
<keyword evidence="5 7" id="KW-0460">Magnesium</keyword>
<name>A0A2U3K4A7_9BACT</name>
<gene>
    <name evidence="7 9" type="primary">glnD</name>
    <name evidence="9" type="ORF">SBA1_130013</name>
</gene>
<dbReference type="AlphaFoldDB" id="A0A2U3K4A7"/>
<dbReference type="SUPFAM" id="SSF81891">
    <property type="entry name" value="Poly A polymerase C-terminal region-like"/>
    <property type="match status" value="1"/>
</dbReference>
<dbReference type="InterPro" id="IPR043519">
    <property type="entry name" value="NT_sf"/>
</dbReference>
<proteinExistence type="inferred from homology"/>
<dbReference type="GO" id="GO:0008081">
    <property type="term" value="F:phosphoric diester hydrolase activity"/>
    <property type="evidence" value="ECO:0007669"/>
    <property type="project" value="UniProtKB-UniRule"/>
</dbReference>
<dbReference type="PANTHER" id="PTHR47320:SF1">
    <property type="entry name" value="BIFUNCTIONAL URIDYLYLTRANSFERASE_URIDYLYL-REMOVING ENZYME"/>
    <property type="match status" value="1"/>
</dbReference>
<dbReference type="OrthoDB" id="9758038at2"/>
<dbReference type="Proteomes" id="UP000238701">
    <property type="component" value="Unassembled WGS sequence"/>
</dbReference>
<dbReference type="InterPro" id="IPR003607">
    <property type="entry name" value="HD/PDEase_dom"/>
</dbReference>
<comment type="cofactor">
    <cofactor evidence="7">
        <name>Mg(2+)</name>
        <dbReference type="ChEBI" id="CHEBI:18420"/>
    </cofactor>
</comment>
<evidence type="ECO:0000256" key="7">
    <source>
        <dbReference type="HAMAP-Rule" id="MF_00277"/>
    </source>
</evidence>
<dbReference type="Gene3D" id="1.10.3090.10">
    <property type="entry name" value="cca-adding enzyme, domain 2"/>
    <property type="match status" value="1"/>
</dbReference>
<comment type="similarity">
    <text evidence="7">Belongs to the GlnD family.</text>
</comment>
<dbReference type="SUPFAM" id="SSF55021">
    <property type="entry name" value="ACT-like"/>
    <property type="match status" value="2"/>
</dbReference>
<evidence type="ECO:0000256" key="4">
    <source>
        <dbReference type="ARBA" id="ARBA00022801"/>
    </source>
</evidence>
<comment type="function">
    <text evidence="7">Modifies, by uridylylation and deuridylylation, the PII regulatory proteins (GlnB and homologs), in response to the nitrogen status of the cell that GlnD senses through the glutamine level. Under low glutamine levels, catalyzes the conversion of the PII proteins and UTP to PII-UMP and PPi, while under higher glutamine levels, GlnD hydrolyzes PII-UMP to PII and UMP (deuridylylation). Thus, controls uridylylation state and activity of the PII proteins, and plays an important role in the regulation of nitrogen metabolism.</text>
</comment>
<dbReference type="EMBL" id="OMOD01000035">
    <property type="protein sequence ID" value="SPF34524.1"/>
    <property type="molecule type" value="Genomic_DNA"/>
</dbReference>
<evidence type="ECO:0000256" key="3">
    <source>
        <dbReference type="ARBA" id="ARBA00022737"/>
    </source>
</evidence>
<dbReference type="InterPro" id="IPR006674">
    <property type="entry name" value="HD_domain"/>
</dbReference>
<comment type="domain">
    <text evidence="7">Has four distinct domains: an N-terminal nucleotidyltransferase (NT) domain responsible for UTase activity, a central HD domain that encodes UR activity, and two C-terminal ACT domains that seem to have a role in glutamine sensing.</text>
</comment>